<feature type="region of interest" description="Disordered" evidence="1">
    <location>
        <begin position="57"/>
        <end position="94"/>
    </location>
</feature>
<dbReference type="Proteomes" id="UP000094271">
    <property type="component" value="Unassembled WGS sequence"/>
</dbReference>
<evidence type="ECO:0000313" key="4">
    <source>
        <dbReference type="Proteomes" id="UP000094271"/>
    </source>
</evidence>
<dbReference type="EMBL" id="MEHA01000001">
    <property type="protein sequence ID" value="ODR55770.1"/>
    <property type="molecule type" value="Genomic_DNA"/>
</dbReference>
<gene>
    <name evidence="2" type="ORF">BEI59_00985</name>
    <name evidence="3" type="ORF">BEI63_05540</name>
</gene>
<reference evidence="2 4" key="2">
    <citation type="submission" date="2016-08" db="EMBL/GenBank/DDBJ databases">
        <authorList>
            <person name="Seilhamer J.J."/>
        </authorList>
    </citation>
    <scope>NUCLEOTIDE SEQUENCE [LARGE SCALE GENOMIC DNA]</scope>
    <source>
        <strain evidence="2 4">NML150140-1</strain>
    </source>
</reference>
<dbReference type="AlphaFoldDB" id="A0A1E3UP78"/>
<accession>A0A1E3UP78</accession>
<evidence type="ECO:0000256" key="1">
    <source>
        <dbReference type="SAM" id="MobiDB-lite"/>
    </source>
</evidence>
<protein>
    <submittedName>
        <fullName evidence="2">Uncharacterized protein</fullName>
    </submittedName>
</protein>
<keyword evidence="5" id="KW-1185">Reference proteome</keyword>
<comment type="caution">
    <text evidence="2">The sequence shown here is derived from an EMBL/GenBank/DDBJ whole genome shotgun (WGS) entry which is preliminary data.</text>
</comment>
<sequence>MLFQFHGKKRGVSKYFILPEFCQRGKTPRVRSSDKPLRTAAFRKNEIFRNITVFSHGTETTSKAVPGPGERARRRQAEQKDGRNPGTDTSVSAR</sequence>
<evidence type="ECO:0000313" key="2">
    <source>
        <dbReference type="EMBL" id="ODR55770.1"/>
    </source>
</evidence>
<organism evidence="2 4">
    <name type="scientific">Eisenbergiella tayi</name>
    <dbReference type="NCBI Taxonomy" id="1432052"/>
    <lineage>
        <taxon>Bacteria</taxon>
        <taxon>Bacillati</taxon>
        <taxon>Bacillota</taxon>
        <taxon>Clostridia</taxon>
        <taxon>Lachnospirales</taxon>
        <taxon>Lachnospiraceae</taxon>
        <taxon>Eisenbergiella</taxon>
    </lineage>
</organism>
<dbReference type="Proteomes" id="UP000094869">
    <property type="component" value="Unassembled WGS sequence"/>
</dbReference>
<reference evidence="3 5" key="1">
    <citation type="submission" date="2016-08" db="EMBL/GenBank/DDBJ databases">
        <title>Characterization of Isolates of Eisenbergiella tayi Derived from Blood Cultures, Using Whole Genome Sequencing.</title>
        <authorList>
            <person name="Bernier A.-M."/>
            <person name="Burdz T."/>
            <person name="Wiebe D."/>
            <person name="Bernard K."/>
        </authorList>
    </citation>
    <scope>NUCLEOTIDE SEQUENCE [LARGE SCALE GENOMIC DNA]</scope>
    <source>
        <strain evidence="3 5">NML120146</strain>
    </source>
</reference>
<evidence type="ECO:0000313" key="5">
    <source>
        <dbReference type="Proteomes" id="UP000094869"/>
    </source>
</evidence>
<evidence type="ECO:0000313" key="3">
    <source>
        <dbReference type="EMBL" id="ODR59986.1"/>
    </source>
</evidence>
<name>A0A1E3UP78_9FIRM</name>
<proteinExistence type="predicted"/>
<dbReference type="EMBL" id="MEHD01000013">
    <property type="protein sequence ID" value="ODR59986.1"/>
    <property type="molecule type" value="Genomic_DNA"/>
</dbReference>